<evidence type="ECO:0000256" key="1">
    <source>
        <dbReference type="SAM" id="Phobius"/>
    </source>
</evidence>
<keyword evidence="1" id="KW-0472">Membrane</keyword>
<comment type="caution">
    <text evidence="2">The sequence shown here is derived from an EMBL/GenBank/DDBJ whole genome shotgun (WGS) entry which is preliminary data.</text>
</comment>
<keyword evidence="1" id="KW-0812">Transmembrane</keyword>
<sequence length="69" mass="7973">MADVVVHFDETKCSDDDCEMIEFDYVLAVVAIVALIISLCIHLRFDINERRPANAAAIYRYRIKNIEKI</sequence>
<reference evidence="2" key="2">
    <citation type="journal article" date="2022" name="Res Sq">
        <title>Comparative Genomics Reveals Insights into the Divergent Evolution of Astigmatic Mites and Household Pest Adaptations.</title>
        <authorList>
            <person name="Xiong Q."/>
            <person name="Wan A.T.-Y."/>
            <person name="Liu X.-Y."/>
            <person name="Fung C.S.-H."/>
            <person name="Xiao X."/>
            <person name="Malainual N."/>
            <person name="Hou J."/>
            <person name="Wang L."/>
            <person name="Wang M."/>
            <person name="Yang K."/>
            <person name="Cui Y."/>
            <person name="Leung E."/>
            <person name="Nong W."/>
            <person name="Shin S.-K."/>
            <person name="Au S."/>
            <person name="Jeong K.Y."/>
            <person name="Chew F.T."/>
            <person name="Hui J."/>
            <person name="Leung T.F."/>
            <person name="Tungtrongchitr A."/>
            <person name="Zhong N."/>
            <person name="Liu Z."/>
            <person name="Tsui S."/>
        </authorList>
    </citation>
    <scope>NUCLEOTIDE SEQUENCE</scope>
    <source>
        <strain evidence="2">Derf</strain>
        <tissue evidence="2">Whole organism</tissue>
    </source>
</reference>
<dbReference type="Proteomes" id="UP000790347">
    <property type="component" value="Unassembled WGS sequence"/>
</dbReference>
<proteinExistence type="predicted"/>
<gene>
    <name evidence="2" type="ORF">DERF_004049</name>
</gene>
<evidence type="ECO:0000313" key="3">
    <source>
        <dbReference type="Proteomes" id="UP000790347"/>
    </source>
</evidence>
<accession>A0A922LDS0</accession>
<dbReference type="EMBL" id="ASGP02000001">
    <property type="protein sequence ID" value="KAH9530230.1"/>
    <property type="molecule type" value="Genomic_DNA"/>
</dbReference>
<dbReference type="AlphaFoldDB" id="A0A922LDS0"/>
<keyword evidence="3" id="KW-1185">Reference proteome</keyword>
<organism evidence="2 3">
    <name type="scientific">Dermatophagoides farinae</name>
    <name type="common">American house dust mite</name>
    <dbReference type="NCBI Taxonomy" id="6954"/>
    <lineage>
        <taxon>Eukaryota</taxon>
        <taxon>Metazoa</taxon>
        <taxon>Ecdysozoa</taxon>
        <taxon>Arthropoda</taxon>
        <taxon>Chelicerata</taxon>
        <taxon>Arachnida</taxon>
        <taxon>Acari</taxon>
        <taxon>Acariformes</taxon>
        <taxon>Sarcoptiformes</taxon>
        <taxon>Astigmata</taxon>
        <taxon>Psoroptidia</taxon>
        <taxon>Analgoidea</taxon>
        <taxon>Pyroglyphidae</taxon>
        <taxon>Dermatophagoidinae</taxon>
        <taxon>Dermatophagoides</taxon>
    </lineage>
</organism>
<feature type="transmembrane region" description="Helical" evidence="1">
    <location>
        <begin position="25"/>
        <end position="45"/>
    </location>
</feature>
<reference evidence="2" key="1">
    <citation type="submission" date="2013-05" db="EMBL/GenBank/DDBJ databases">
        <authorList>
            <person name="Yim A.K.Y."/>
            <person name="Chan T.F."/>
            <person name="Ji K.M."/>
            <person name="Liu X.Y."/>
            <person name="Zhou J.W."/>
            <person name="Li R.Q."/>
            <person name="Yang K.Y."/>
            <person name="Li J."/>
            <person name="Li M."/>
            <person name="Law P.T.W."/>
            <person name="Wu Y.L."/>
            <person name="Cai Z.L."/>
            <person name="Qin H."/>
            <person name="Bao Y."/>
            <person name="Leung R.K.K."/>
            <person name="Ng P.K.S."/>
            <person name="Zou J."/>
            <person name="Zhong X.J."/>
            <person name="Ran P.X."/>
            <person name="Zhong N.S."/>
            <person name="Liu Z.G."/>
            <person name="Tsui S.K.W."/>
        </authorList>
    </citation>
    <scope>NUCLEOTIDE SEQUENCE</scope>
    <source>
        <strain evidence="2">Derf</strain>
        <tissue evidence="2">Whole organism</tissue>
    </source>
</reference>
<evidence type="ECO:0000313" key="2">
    <source>
        <dbReference type="EMBL" id="KAH9530230.1"/>
    </source>
</evidence>
<protein>
    <submittedName>
        <fullName evidence="2">Uncharacterized protein</fullName>
    </submittedName>
</protein>
<name>A0A922LDS0_DERFA</name>
<keyword evidence="1" id="KW-1133">Transmembrane helix</keyword>